<dbReference type="CDD" id="cd00565">
    <property type="entry name" value="Ubl_ThiS"/>
    <property type="match status" value="1"/>
</dbReference>
<dbReference type="InterPro" id="IPR003749">
    <property type="entry name" value="ThiS/MoaD-like"/>
</dbReference>
<organism evidence="1">
    <name type="scientific">Baileyella intestinalis</name>
    <dbReference type="NCBI Taxonomy" id="2606709"/>
    <lineage>
        <taxon>Bacteria</taxon>
        <taxon>Bacillati</taxon>
        <taxon>Bacillota</taxon>
        <taxon>Clostridia</taxon>
        <taxon>Peptostreptococcales</taxon>
        <taxon>Anaerovoracaceae</taxon>
        <taxon>Baileyella</taxon>
    </lineage>
</organism>
<dbReference type="SUPFAM" id="SSF54285">
    <property type="entry name" value="MoaD/ThiS"/>
    <property type="match status" value="1"/>
</dbReference>
<dbReference type="RefSeq" id="WP_154572882.1">
    <property type="nucleotide sequence ID" value="NZ_JAXDSY010000029.1"/>
</dbReference>
<dbReference type="InterPro" id="IPR012675">
    <property type="entry name" value="Beta-grasp_dom_sf"/>
</dbReference>
<dbReference type="InterPro" id="IPR016155">
    <property type="entry name" value="Mopterin_synth/thiamin_S_b"/>
</dbReference>
<reference evidence="1" key="1">
    <citation type="submission" date="2019-09" db="EMBL/GenBank/DDBJ databases">
        <title>In-depth cultivation of the pig gut microbiome towards novel bacterial diversity and tailored functional studies.</title>
        <authorList>
            <person name="Wylensek D."/>
            <person name="Hitch T.C.A."/>
            <person name="Clavel T."/>
        </authorList>
    </citation>
    <scope>NUCLEOTIDE SEQUENCE</scope>
    <source>
        <strain evidence="1">RF-744-FAT-WT-3</strain>
    </source>
</reference>
<dbReference type="PANTHER" id="PTHR34472">
    <property type="entry name" value="SULFUR CARRIER PROTEIN THIS"/>
    <property type="match status" value="1"/>
</dbReference>
<dbReference type="Pfam" id="PF02597">
    <property type="entry name" value="ThiS"/>
    <property type="match status" value="1"/>
</dbReference>
<dbReference type="AlphaFoldDB" id="A0A6A8M8Z2"/>
<name>A0A6A8M8Z2_9FIRM</name>
<dbReference type="PANTHER" id="PTHR34472:SF1">
    <property type="entry name" value="SULFUR CARRIER PROTEIN THIS"/>
    <property type="match status" value="1"/>
</dbReference>
<proteinExistence type="predicted"/>
<gene>
    <name evidence="1" type="primary">thiS</name>
    <name evidence="1" type="ORF">FYJ66_07465</name>
</gene>
<dbReference type="NCBIfam" id="TIGR01683">
    <property type="entry name" value="thiS"/>
    <property type="match status" value="1"/>
</dbReference>
<accession>A0A6A8M8Z2</accession>
<evidence type="ECO:0000313" key="1">
    <source>
        <dbReference type="EMBL" id="MST69421.1"/>
    </source>
</evidence>
<comment type="caution">
    <text evidence="1">The sequence shown here is derived from an EMBL/GenBank/DDBJ whole genome shotgun (WGS) entry which is preliminary data.</text>
</comment>
<protein>
    <submittedName>
        <fullName evidence="1">Sulfur carrier protein ThiS</fullName>
    </submittedName>
</protein>
<dbReference type="Gene3D" id="3.10.20.30">
    <property type="match status" value="1"/>
</dbReference>
<dbReference type="InterPro" id="IPR010035">
    <property type="entry name" value="Thi_S"/>
</dbReference>
<sequence length="64" mass="6927">MVKINGEMTDAAGAVLEDILVEKGFNMKFIAVEINEHIVKKADYPETILQDGDTVEVVSFVSGG</sequence>
<dbReference type="EMBL" id="VUNB01000005">
    <property type="protein sequence ID" value="MST69421.1"/>
    <property type="molecule type" value="Genomic_DNA"/>
</dbReference>